<evidence type="ECO:0000256" key="1">
    <source>
        <dbReference type="ARBA" id="ARBA00009998"/>
    </source>
</evidence>
<dbReference type="Proteomes" id="UP000016649">
    <property type="component" value="Unassembled WGS sequence"/>
</dbReference>
<dbReference type="EC" id="3.1.11.6" evidence="6"/>
<dbReference type="Pfam" id="PF02609">
    <property type="entry name" value="Exonuc_VII_S"/>
    <property type="match status" value="1"/>
</dbReference>
<dbReference type="InterPro" id="IPR003761">
    <property type="entry name" value="Exonuc_VII_S"/>
</dbReference>
<evidence type="ECO:0000256" key="4">
    <source>
        <dbReference type="ARBA" id="ARBA00022801"/>
    </source>
</evidence>
<dbReference type="HAMAP" id="MF_00337">
    <property type="entry name" value="Exonuc_7_S"/>
    <property type="match status" value="1"/>
</dbReference>
<keyword evidence="3 6" id="KW-0540">Nuclease</keyword>
<name>A0ABN0NZM7_TRELE</name>
<reference evidence="8 9" key="1">
    <citation type="submission" date="2013-08" db="EMBL/GenBank/DDBJ databases">
        <authorList>
            <person name="Weinstock G."/>
            <person name="Sodergren E."/>
            <person name="Wylie T."/>
            <person name="Fulton L."/>
            <person name="Fulton R."/>
            <person name="Fronick C."/>
            <person name="O'Laughlin M."/>
            <person name="Godfrey J."/>
            <person name="Miner T."/>
            <person name="Herter B."/>
            <person name="Appelbaum E."/>
            <person name="Cordes M."/>
            <person name="Lek S."/>
            <person name="Wollam A."/>
            <person name="Pepin K.H."/>
            <person name="Palsikar V.B."/>
            <person name="Mitreva M."/>
            <person name="Wilson R.K."/>
        </authorList>
    </citation>
    <scope>NUCLEOTIDE SEQUENCE [LARGE SCALE GENOMIC DNA]</scope>
    <source>
        <strain evidence="8 9">ATCC 700332</strain>
    </source>
</reference>
<dbReference type="RefSeq" id="WP_021687031.1">
    <property type="nucleotide sequence ID" value="NZ_KI260564.1"/>
</dbReference>
<comment type="function">
    <text evidence="6">Bidirectionally degrades single-stranded DNA into large acid-insoluble oligonucleotides, which are then degraded further into small acid-soluble oligonucleotides.</text>
</comment>
<comment type="subunit">
    <text evidence="6">Heterooligomer composed of large and small subunits.</text>
</comment>
<sequence length="78" mass="9045">MKNFEQRLERLEQLSNEIKKSDIKLEDALKMFEEGITIAKGMEKELDKIEGKIQQLVNRPSLPEEKPELDLFSAVNAE</sequence>
<dbReference type="NCBIfam" id="TIGR01280">
    <property type="entry name" value="xseB"/>
    <property type="match status" value="1"/>
</dbReference>
<feature type="coiled-coil region" evidence="7">
    <location>
        <begin position="1"/>
        <end position="59"/>
    </location>
</feature>
<dbReference type="EMBL" id="AWVH01000024">
    <property type="protein sequence ID" value="ERJ93524.1"/>
    <property type="molecule type" value="Genomic_DNA"/>
</dbReference>
<keyword evidence="4 6" id="KW-0378">Hydrolase</keyword>
<proteinExistence type="inferred from homology"/>
<organism evidence="8 9">
    <name type="scientific">Treponema lecithinolyticum ATCC 700332</name>
    <dbReference type="NCBI Taxonomy" id="1321815"/>
    <lineage>
        <taxon>Bacteria</taxon>
        <taxon>Pseudomonadati</taxon>
        <taxon>Spirochaetota</taxon>
        <taxon>Spirochaetia</taxon>
        <taxon>Spirochaetales</taxon>
        <taxon>Treponemataceae</taxon>
        <taxon>Treponema</taxon>
    </lineage>
</organism>
<accession>A0ABN0NZM7</accession>
<dbReference type="InterPro" id="IPR037004">
    <property type="entry name" value="Exonuc_VII_ssu_sf"/>
</dbReference>
<evidence type="ECO:0000256" key="5">
    <source>
        <dbReference type="ARBA" id="ARBA00022839"/>
    </source>
</evidence>
<evidence type="ECO:0000313" key="9">
    <source>
        <dbReference type="Proteomes" id="UP000016649"/>
    </source>
</evidence>
<dbReference type="PANTHER" id="PTHR34137">
    <property type="entry name" value="EXODEOXYRIBONUCLEASE 7 SMALL SUBUNIT"/>
    <property type="match status" value="1"/>
</dbReference>
<dbReference type="PANTHER" id="PTHR34137:SF1">
    <property type="entry name" value="EXODEOXYRIBONUCLEASE 7 SMALL SUBUNIT"/>
    <property type="match status" value="1"/>
</dbReference>
<evidence type="ECO:0000256" key="3">
    <source>
        <dbReference type="ARBA" id="ARBA00022722"/>
    </source>
</evidence>
<dbReference type="PIRSF" id="PIRSF006488">
    <property type="entry name" value="Exonuc_VII_S"/>
    <property type="match status" value="1"/>
</dbReference>
<comment type="subcellular location">
    <subcellularLocation>
        <location evidence="6">Cytoplasm</location>
    </subcellularLocation>
</comment>
<comment type="caution">
    <text evidence="8">The sequence shown here is derived from an EMBL/GenBank/DDBJ whole genome shotgun (WGS) entry which is preliminary data.</text>
</comment>
<dbReference type="SUPFAM" id="SSF116842">
    <property type="entry name" value="XseB-like"/>
    <property type="match status" value="1"/>
</dbReference>
<evidence type="ECO:0000256" key="7">
    <source>
        <dbReference type="SAM" id="Coils"/>
    </source>
</evidence>
<keyword evidence="9" id="KW-1185">Reference proteome</keyword>
<evidence type="ECO:0000256" key="2">
    <source>
        <dbReference type="ARBA" id="ARBA00022490"/>
    </source>
</evidence>
<keyword evidence="7" id="KW-0175">Coiled coil</keyword>
<keyword evidence="2 6" id="KW-0963">Cytoplasm</keyword>
<comment type="catalytic activity">
    <reaction evidence="6">
        <text>Exonucleolytic cleavage in either 5'- to 3'- or 3'- to 5'-direction to yield nucleoside 5'-phosphates.</text>
        <dbReference type="EC" id="3.1.11.6"/>
    </reaction>
</comment>
<protein>
    <recommendedName>
        <fullName evidence="6">Exodeoxyribonuclease 7 small subunit</fullName>
        <ecNumber evidence="6">3.1.11.6</ecNumber>
    </recommendedName>
    <alternativeName>
        <fullName evidence="6">Exodeoxyribonuclease VII small subunit</fullName>
        <shortName evidence="6">Exonuclease VII small subunit</shortName>
    </alternativeName>
</protein>
<evidence type="ECO:0000313" key="8">
    <source>
        <dbReference type="EMBL" id="ERJ93524.1"/>
    </source>
</evidence>
<evidence type="ECO:0000256" key="6">
    <source>
        <dbReference type="HAMAP-Rule" id="MF_00337"/>
    </source>
</evidence>
<gene>
    <name evidence="6" type="primary">xseB</name>
    <name evidence="8" type="ORF">HMPREF9193_00813</name>
</gene>
<comment type="similarity">
    <text evidence="1 6">Belongs to the XseB family.</text>
</comment>
<dbReference type="Gene3D" id="1.10.287.1040">
    <property type="entry name" value="Exonuclease VII, small subunit"/>
    <property type="match status" value="1"/>
</dbReference>
<keyword evidence="5 6" id="KW-0269">Exonuclease</keyword>